<dbReference type="GO" id="GO:0004736">
    <property type="term" value="F:pyruvate carboxylase activity"/>
    <property type="evidence" value="ECO:0007669"/>
    <property type="project" value="UniProtKB-EC"/>
</dbReference>
<reference evidence="4 5" key="1">
    <citation type="journal article" date="2013" name="BMC Genomics">
        <title>Reconstruction of the lipid metabolism for the microalga Monoraphidium neglectum from its genome sequence reveals characteristics suitable for biofuel production.</title>
        <authorList>
            <person name="Bogen C."/>
            <person name="Al-Dilaimi A."/>
            <person name="Albersmeier A."/>
            <person name="Wichmann J."/>
            <person name="Grundmann M."/>
            <person name="Rupp O."/>
            <person name="Lauersen K.J."/>
            <person name="Blifernez-Klassen O."/>
            <person name="Kalinowski J."/>
            <person name="Goesmann A."/>
            <person name="Mussgnug J.H."/>
            <person name="Kruse O."/>
        </authorList>
    </citation>
    <scope>NUCLEOTIDE SEQUENCE [LARGE SCALE GENOMIC DNA]</scope>
    <source>
        <strain evidence="4 5">SAG 48.87</strain>
    </source>
</reference>
<dbReference type="GeneID" id="25733445"/>
<dbReference type="Proteomes" id="UP000054498">
    <property type="component" value="Unassembled WGS sequence"/>
</dbReference>
<evidence type="ECO:0000259" key="3">
    <source>
        <dbReference type="Pfam" id="PF02436"/>
    </source>
</evidence>
<dbReference type="PROSITE" id="PS00188">
    <property type="entry name" value="BIOTIN"/>
    <property type="match status" value="1"/>
</dbReference>
<keyword evidence="5" id="KW-1185">Reference proteome</keyword>
<dbReference type="InterPro" id="IPR055268">
    <property type="entry name" value="PCB-like"/>
</dbReference>
<keyword evidence="4" id="KW-0670">Pyruvate</keyword>
<dbReference type="PANTHER" id="PTHR43778">
    <property type="entry name" value="PYRUVATE CARBOXYLASE"/>
    <property type="match status" value="1"/>
</dbReference>
<dbReference type="Gene3D" id="2.40.50.100">
    <property type="match status" value="1"/>
</dbReference>
<proteinExistence type="predicted"/>
<dbReference type="STRING" id="145388.A0A0D2LQL4"/>
<protein>
    <submittedName>
        <fullName evidence="4">Pyruvate carboxylase subunit A</fullName>
        <ecNumber evidence="4">6.4.1.1</ecNumber>
    </submittedName>
</protein>
<dbReference type="RefSeq" id="XP_013891231.1">
    <property type="nucleotide sequence ID" value="XM_014035777.1"/>
</dbReference>
<name>A0A0D2LQL4_9CHLO</name>
<dbReference type="InterPro" id="IPR011053">
    <property type="entry name" value="Single_hybrid_motif"/>
</dbReference>
<dbReference type="InterPro" id="IPR000089">
    <property type="entry name" value="Biotin_lipoyl"/>
</dbReference>
<dbReference type="EC" id="6.4.1.1" evidence="4"/>
<feature type="domain" description="Carboxylase conserved" evidence="3">
    <location>
        <begin position="2"/>
        <end position="78"/>
    </location>
</feature>
<feature type="domain" description="Lipoyl-binding" evidence="2">
    <location>
        <begin position="133"/>
        <end position="189"/>
    </location>
</feature>
<dbReference type="PANTHER" id="PTHR43778:SF2">
    <property type="entry name" value="PYRUVATE CARBOXYLASE, MITOCHONDRIAL"/>
    <property type="match status" value="1"/>
</dbReference>
<dbReference type="InterPro" id="IPR003379">
    <property type="entry name" value="Carboxylase_cons_dom"/>
</dbReference>
<dbReference type="GO" id="GO:0005737">
    <property type="term" value="C:cytoplasm"/>
    <property type="evidence" value="ECO:0007669"/>
    <property type="project" value="TreeGrafter"/>
</dbReference>
<organism evidence="4 5">
    <name type="scientific">Monoraphidium neglectum</name>
    <dbReference type="NCBI Taxonomy" id="145388"/>
    <lineage>
        <taxon>Eukaryota</taxon>
        <taxon>Viridiplantae</taxon>
        <taxon>Chlorophyta</taxon>
        <taxon>core chlorophytes</taxon>
        <taxon>Chlorophyceae</taxon>
        <taxon>CS clade</taxon>
        <taxon>Sphaeropleales</taxon>
        <taxon>Selenastraceae</taxon>
        <taxon>Monoraphidium</taxon>
    </lineage>
</organism>
<dbReference type="AlphaFoldDB" id="A0A0D2LQL4"/>
<dbReference type="SUPFAM" id="SSF51230">
    <property type="entry name" value="Single hybrid motif"/>
    <property type="match status" value="1"/>
</dbReference>
<dbReference type="EMBL" id="KK105849">
    <property type="protein sequence ID" value="KIY92211.1"/>
    <property type="molecule type" value="Genomic_DNA"/>
</dbReference>
<accession>A0A0D2LQL4</accession>
<dbReference type="Pfam" id="PF00364">
    <property type="entry name" value="Biotin_lipoyl"/>
    <property type="match status" value="1"/>
</dbReference>
<evidence type="ECO:0000259" key="2">
    <source>
        <dbReference type="Pfam" id="PF00364"/>
    </source>
</evidence>
<dbReference type="Pfam" id="PF02436">
    <property type="entry name" value="PYC_OADA"/>
    <property type="match status" value="1"/>
</dbReference>
<keyword evidence="1" id="KW-0092">Biotin</keyword>
<evidence type="ECO:0000313" key="5">
    <source>
        <dbReference type="Proteomes" id="UP000054498"/>
    </source>
</evidence>
<evidence type="ECO:0000313" key="4">
    <source>
        <dbReference type="EMBL" id="KIY92211.1"/>
    </source>
</evidence>
<gene>
    <name evidence="4" type="ORF">MNEG_15752</name>
</gene>
<sequence>MNLESLESRLKEKYGNSLITHRDVLSAALYPKVFEEYMSHVMRYSNLVEKLPTRAFLVPLAEDEDVEIELAKGVGTHIKLKAAGELQPSGRREVFFEANGVPRVVEVADTRTADALVKKAVREKSDTSILGSVGAPMAGSVIEVSVKPGQGVHAGQQLVVMSAMKMETAVCAPCAGVVTQVRLAYGRVLPDGGSPGGNEGCQNESWR</sequence>
<evidence type="ECO:0000256" key="1">
    <source>
        <dbReference type="ARBA" id="ARBA00023267"/>
    </source>
</evidence>
<keyword evidence="4" id="KW-0436">Ligase</keyword>
<dbReference type="InterPro" id="IPR001882">
    <property type="entry name" value="Biotin_BS"/>
</dbReference>
<dbReference type="KEGG" id="mng:MNEG_15752"/>
<dbReference type="CDD" id="cd06850">
    <property type="entry name" value="biotinyl_domain"/>
    <property type="match status" value="1"/>
</dbReference>
<dbReference type="OrthoDB" id="196847at2759"/>
<dbReference type="GO" id="GO:0006094">
    <property type="term" value="P:gluconeogenesis"/>
    <property type="evidence" value="ECO:0007669"/>
    <property type="project" value="TreeGrafter"/>
</dbReference>
<dbReference type="Gene3D" id="3.10.600.10">
    <property type="entry name" value="pyruvate carboxylase f1077a mutant domain"/>
    <property type="match status" value="1"/>
</dbReference>